<dbReference type="InterPro" id="IPR037401">
    <property type="entry name" value="SnoaL-like"/>
</dbReference>
<evidence type="ECO:0000313" key="3">
    <source>
        <dbReference type="Proteomes" id="UP000466388"/>
    </source>
</evidence>
<proteinExistence type="predicted"/>
<sequence length="212" mass="24172">MKMTDKKFYDIALDQSDKQAIADRAEIRELLEYERWARDNNHYDLEAACYSDDAIIHVSWYDGPAKGYFESVAKANGGGAKHKIFYTTVWLNGDKAIAEMSVMMLSPRIEVDGQKLDLHSYARIFTRLEKQNGVWKILSGDCIYERDELVPVVPGLPINIDTKELASYRESYQGLCYVLARTGMEGSNDEAGDDKPETVEKLYNDASEWIFS</sequence>
<name>A0A7X2XUB4_9LACO</name>
<reference evidence="2 3" key="1">
    <citation type="submission" date="2019-11" db="EMBL/GenBank/DDBJ databases">
        <title>Lactobacillus sp. nov. CRM56-3, isolated from fermented tea leaves.</title>
        <authorList>
            <person name="Phuengjayaem S."/>
            <person name="Tanasupawat S."/>
        </authorList>
    </citation>
    <scope>NUCLEOTIDE SEQUENCE [LARGE SCALE GENOMIC DNA]</scope>
    <source>
        <strain evidence="2 3">CRM56-3</strain>
    </source>
</reference>
<accession>A0A7X2XUB4</accession>
<dbReference type="Gene3D" id="3.10.450.50">
    <property type="match status" value="1"/>
</dbReference>
<dbReference type="InterPro" id="IPR032710">
    <property type="entry name" value="NTF2-like_dom_sf"/>
</dbReference>
<protein>
    <recommendedName>
        <fullName evidence="1">SnoaL-like domain-containing protein</fullName>
    </recommendedName>
</protein>
<feature type="domain" description="SnoaL-like" evidence="1">
    <location>
        <begin position="20"/>
        <end position="138"/>
    </location>
</feature>
<dbReference type="AlphaFoldDB" id="A0A7X2XUB4"/>
<dbReference type="SUPFAM" id="SSF54427">
    <property type="entry name" value="NTF2-like"/>
    <property type="match status" value="1"/>
</dbReference>
<organism evidence="2 3">
    <name type="scientific">Secundilactobacillus folii</name>
    <dbReference type="NCBI Taxonomy" id="2678357"/>
    <lineage>
        <taxon>Bacteria</taxon>
        <taxon>Bacillati</taxon>
        <taxon>Bacillota</taxon>
        <taxon>Bacilli</taxon>
        <taxon>Lactobacillales</taxon>
        <taxon>Lactobacillaceae</taxon>
        <taxon>Secundilactobacillus</taxon>
    </lineage>
</organism>
<dbReference type="Pfam" id="PF13577">
    <property type="entry name" value="SnoaL_4"/>
    <property type="match status" value="1"/>
</dbReference>
<dbReference type="Proteomes" id="UP000466388">
    <property type="component" value="Unassembled WGS sequence"/>
</dbReference>
<comment type="caution">
    <text evidence="2">The sequence shown here is derived from an EMBL/GenBank/DDBJ whole genome shotgun (WGS) entry which is preliminary data.</text>
</comment>
<evidence type="ECO:0000313" key="2">
    <source>
        <dbReference type="EMBL" id="MTV81714.1"/>
    </source>
</evidence>
<dbReference type="EMBL" id="WNJO01000003">
    <property type="protein sequence ID" value="MTV81714.1"/>
    <property type="molecule type" value="Genomic_DNA"/>
</dbReference>
<evidence type="ECO:0000259" key="1">
    <source>
        <dbReference type="Pfam" id="PF13577"/>
    </source>
</evidence>
<keyword evidence="3" id="KW-1185">Reference proteome</keyword>
<gene>
    <name evidence="2" type="ORF">GM612_03475</name>
</gene>